<keyword evidence="8" id="KW-1185">Reference proteome</keyword>
<organism evidence="7 8">
    <name type="scientific">Glarea lozoyensis (strain ATCC 20868 / MF5171)</name>
    <dbReference type="NCBI Taxonomy" id="1116229"/>
    <lineage>
        <taxon>Eukaryota</taxon>
        <taxon>Fungi</taxon>
        <taxon>Dikarya</taxon>
        <taxon>Ascomycota</taxon>
        <taxon>Pezizomycotina</taxon>
        <taxon>Leotiomycetes</taxon>
        <taxon>Helotiales</taxon>
        <taxon>Helotiaceae</taxon>
        <taxon>Glarea</taxon>
    </lineage>
</organism>
<keyword evidence="1" id="KW-0805">Transcription regulation</keyword>
<dbReference type="PANTHER" id="PTHR31069">
    <property type="entry name" value="OLEATE-ACTIVATED TRANSCRIPTION FACTOR 1-RELATED"/>
    <property type="match status" value="1"/>
</dbReference>
<dbReference type="InterPro" id="IPR050675">
    <property type="entry name" value="OAF3"/>
</dbReference>
<dbReference type="KEGG" id="glz:GLAREA_11053"/>
<feature type="compositionally biased region" description="Polar residues" evidence="5">
    <location>
        <begin position="113"/>
        <end position="125"/>
    </location>
</feature>
<proteinExistence type="predicted"/>
<dbReference type="CDD" id="cd00067">
    <property type="entry name" value="GAL4"/>
    <property type="match status" value="2"/>
</dbReference>
<dbReference type="GO" id="GO:0003677">
    <property type="term" value="F:DNA binding"/>
    <property type="evidence" value="ECO:0007669"/>
    <property type="project" value="UniProtKB-KW"/>
</dbReference>
<keyword evidence="4" id="KW-0539">Nucleus</keyword>
<feature type="region of interest" description="Disordered" evidence="5">
    <location>
        <begin position="1"/>
        <end position="21"/>
    </location>
</feature>
<dbReference type="GeneID" id="19470095"/>
<keyword evidence="2 7" id="KW-0238">DNA-binding</keyword>
<dbReference type="PANTHER" id="PTHR31069:SF31">
    <property type="entry name" value="MONODICTYPHENONE CLUSTER TRANSCRIPTION FACTOR-RELATED"/>
    <property type="match status" value="1"/>
</dbReference>
<dbReference type="GO" id="GO:0000981">
    <property type="term" value="F:DNA-binding transcription factor activity, RNA polymerase II-specific"/>
    <property type="evidence" value="ECO:0007669"/>
    <property type="project" value="InterPro"/>
</dbReference>
<protein>
    <submittedName>
        <fullName evidence="7">Zn2/Cys6 DNA-binding protein</fullName>
    </submittedName>
</protein>
<feature type="compositionally biased region" description="Polar residues" evidence="5">
    <location>
        <begin position="234"/>
        <end position="255"/>
    </location>
</feature>
<dbReference type="InterPro" id="IPR036864">
    <property type="entry name" value="Zn2-C6_fun-type_DNA-bd_sf"/>
</dbReference>
<feature type="compositionally biased region" description="Low complexity" evidence="5">
    <location>
        <begin position="138"/>
        <end position="149"/>
    </location>
</feature>
<evidence type="ECO:0000256" key="2">
    <source>
        <dbReference type="ARBA" id="ARBA00023125"/>
    </source>
</evidence>
<feature type="compositionally biased region" description="Basic and acidic residues" evidence="5">
    <location>
        <begin position="209"/>
        <end position="219"/>
    </location>
</feature>
<dbReference type="HOGENOM" id="CLU_500555_0_0_1"/>
<dbReference type="OrthoDB" id="4356994at2759"/>
<dbReference type="PROSITE" id="PS50048">
    <property type="entry name" value="ZN2_CY6_FUNGAL_2"/>
    <property type="match status" value="2"/>
</dbReference>
<dbReference type="Proteomes" id="UP000016922">
    <property type="component" value="Unassembled WGS sequence"/>
</dbReference>
<feature type="region of interest" description="Disordered" evidence="5">
    <location>
        <begin position="199"/>
        <end position="255"/>
    </location>
</feature>
<feature type="domain" description="Zn(2)-C6 fungal-type" evidence="6">
    <location>
        <begin position="170"/>
        <end position="200"/>
    </location>
</feature>
<evidence type="ECO:0000259" key="6">
    <source>
        <dbReference type="PROSITE" id="PS50048"/>
    </source>
</evidence>
<evidence type="ECO:0000256" key="4">
    <source>
        <dbReference type="ARBA" id="ARBA00023242"/>
    </source>
</evidence>
<dbReference type="GO" id="GO:0008270">
    <property type="term" value="F:zinc ion binding"/>
    <property type="evidence" value="ECO:0007669"/>
    <property type="project" value="InterPro"/>
</dbReference>
<dbReference type="Pfam" id="PF00172">
    <property type="entry name" value="Zn_clus"/>
    <property type="match status" value="1"/>
</dbReference>
<evidence type="ECO:0000256" key="1">
    <source>
        <dbReference type="ARBA" id="ARBA00023015"/>
    </source>
</evidence>
<reference evidence="7 8" key="1">
    <citation type="journal article" date="2013" name="BMC Genomics">
        <title>Genomics-driven discovery of the pneumocandin biosynthetic gene cluster in the fungus Glarea lozoyensis.</title>
        <authorList>
            <person name="Chen L."/>
            <person name="Yue Q."/>
            <person name="Zhang X."/>
            <person name="Xiang M."/>
            <person name="Wang C."/>
            <person name="Li S."/>
            <person name="Che Y."/>
            <person name="Ortiz-Lopez F.J."/>
            <person name="Bills G.F."/>
            <person name="Liu X."/>
            <person name="An Z."/>
        </authorList>
    </citation>
    <scope>NUCLEOTIDE SEQUENCE [LARGE SCALE GENOMIC DNA]</scope>
    <source>
        <strain evidence="8">ATCC 20868 / MF5171</strain>
    </source>
</reference>
<feature type="region of interest" description="Disordered" evidence="5">
    <location>
        <begin position="106"/>
        <end position="125"/>
    </location>
</feature>
<accession>S3DE39</accession>
<feature type="region of interest" description="Disordered" evidence="5">
    <location>
        <begin position="134"/>
        <end position="163"/>
    </location>
</feature>
<dbReference type="SUPFAM" id="SSF57701">
    <property type="entry name" value="Zn2/Cys6 DNA-binding domain"/>
    <property type="match status" value="2"/>
</dbReference>
<dbReference type="EMBL" id="KE145354">
    <property type="protein sequence ID" value="EPE35354.1"/>
    <property type="molecule type" value="Genomic_DNA"/>
</dbReference>
<dbReference type="SMART" id="SM00066">
    <property type="entry name" value="GAL4"/>
    <property type="match status" value="2"/>
</dbReference>
<dbReference type="Gene3D" id="4.10.240.10">
    <property type="entry name" value="Zn(2)-C6 fungal-type DNA-binding domain"/>
    <property type="match status" value="2"/>
</dbReference>
<dbReference type="RefSeq" id="XP_008077433.1">
    <property type="nucleotide sequence ID" value="XM_008079242.1"/>
</dbReference>
<sequence>MVALDKTHLRTPQSPLIDTGSSAAKMDTESQACDQCYRTKQTCSKSLPRCQRCLDASNPCTYSFGKFMGKPKRSSKIRRESSSNELADIGSGGKFFGLLNLKNTPEHQRESSVTDNSSPAQSVWTSSSWDLIPEGLSSDHSSPSNPTSPTRARTHSTASGSSNRLMATPACDQCYRFKVKCSRDPDCCRRCANNRSVCTYSAAAPPGKPDTRSKSPEEHRKKKARQGQIDDPSVLSTDLRGTSVDSRSYSFTDSPTSQHAELHVDEMNNFYGFDIPTIETTPYAFSPVSVPPTPTTWVTNAPTLYEIDTIGMNNGTENFSLPWQNPEILHSPFFANGIPLQKFPPTSAPVMNQLPTPTSPAFPRDNIPTTTCDCFSSALNVLNELNACVQEQIPLNHPQHHELASRSLVNVLNTTTNALELCEASTQCICSHNSMTSMLYAMILQQISACHELLSANTACDPNQPSRQKSWIANDRARALNISNEMEMRLRNTFDEIEDQSEIVGRNSVIGLLSTVRTKFSEEIQGLHG</sequence>
<dbReference type="AlphaFoldDB" id="S3DE39"/>
<dbReference type="InterPro" id="IPR001138">
    <property type="entry name" value="Zn2Cys6_DnaBD"/>
</dbReference>
<gene>
    <name evidence="7" type="ORF">GLAREA_11053</name>
</gene>
<evidence type="ECO:0000313" key="7">
    <source>
        <dbReference type="EMBL" id="EPE35354.1"/>
    </source>
</evidence>
<feature type="domain" description="Zn(2)-C6 fungal-type" evidence="6">
    <location>
        <begin position="32"/>
        <end position="62"/>
    </location>
</feature>
<keyword evidence="3" id="KW-0804">Transcription</keyword>
<evidence type="ECO:0000256" key="3">
    <source>
        <dbReference type="ARBA" id="ARBA00023163"/>
    </source>
</evidence>
<feature type="compositionally biased region" description="Polar residues" evidence="5">
    <location>
        <begin position="10"/>
        <end position="21"/>
    </location>
</feature>
<evidence type="ECO:0000313" key="8">
    <source>
        <dbReference type="Proteomes" id="UP000016922"/>
    </source>
</evidence>
<dbReference type="eggNOG" id="ENOG502RVTP">
    <property type="taxonomic scope" value="Eukaryota"/>
</dbReference>
<name>S3DE39_GLAL2</name>
<evidence type="ECO:0000256" key="5">
    <source>
        <dbReference type="SAM" id="MobiDB-lite"/>
    </source>
</evidence>